<gene>
    <name evidence="8" type="ORF">Aco04nite_57200</name>
</gene>
<comment type="similarity">
    <text evidence="1">Belongs to the peptidase S33 family.</text>
</comment>
<sequence>MRRILTTVVTLGLALSSGVAVAYAASDTPRRGTATYEPIRWGTCESTGLAARNAQCGLLSVPLDYAQPGGEQIKLAVSRIEHTTKDADYQGVMLVNPGGPGGSGLDLSVLGEYVPKDAGDAYDWIGFDPRGVGASEPSLGCDGGYLGYGRPPYEPTGPKIEKAWLKKAKGYASDCARIAGDLLDHLRTTDTVQDLDSLRAALGAEQINFYGFSYGTYLGQVYATRYPQRVRRMVLDGNVDPRRVWYDANLDQNIAFDRNMKIYFAWIARYDKTYHLGRNAKAVEKVFYRERARLLEHPADGEFGPDELTDVFLQAGYYVFGWESVAYAFSAWVNDRDPDPLRSLFESANPTDDGADNGYAVYLAVQCTDAPWPTSWQKWRADNTRIHSAAPFLTWGNAWYNAPCLTWPAAPGKRVRVSGTNAPPILLLSETLDAATPFSGSLEVRRRFPRAALIEGVGGTTHAGSLFGNACVDNAVAEYLASGKLPQRAKGNTADKRCDPVPKPDPTEPSAKRAGIATLSRLDLQRRIAGY</sequence>
<evidence type="ECO:0000256" key="3">
    <source>
        <dbReference type="ARBA" id="ARBA00022801"/>
    </source>
</evidence>
<comment type="caution">
    <text evidence="8">The sequence shown here is derived from an EMBL/GenBank/DDBJ whole genome shotgun (WGS) entry which is preliminary data.</text>
</comment>
<protein>
    <submittedName>
        <fullName evidence="8">Peptidase</fullName>
    </submittedName>
</protein>
<feature type="chain" id="PRO_5038077935" evidence="5">
    <location>
        <begin position="25"/>
        <end position="531"/>
    </location>
</feature>
<evidence type="ECO:0000256" key="5">
    <source>
        <dbReference type="SAM" id="SignalP"/>
    </source>
</evidence>
<evidence type="ECO:0000313" key="9">
    <source>
        <dbReference type="Proteomes" id="UP000680865"/>
    </source>
</evidence>
<dbReference type="Pfam" id="PF00561">
    <property type="entry name" value="Abhydrolase_1"/>
    <property type="match status" value="1"/>
</dbReference>
<dbReference type="InterPro" id="IPR013595">
    <property type="entry name" value="Pept_S33_TAP-like_C"/>
</dbReference>
<evidence type="ECO:0000259" key="6">
    <source>
        <dbReference type="Pfam" id="PF00561"/>
    </source>
</evidence>
<feature type="signal peptide" evidence="5">
    <location>
        <begin position="1"/>
        <end position="24"/>
    </location>
</feature>
<dbReference type="SUPFAM" id="SSF53474">
    <property type="entry name" value="alpha/beta-Hydrolases"/>
    <property type="match status" value="1"/>
</dbReference>
<evidence type="ECO:0000259" key="7">
    <source>
        <dbReference type="Pfam" id="PF08386"/>
    </source>
</evidence>
<proteinExistence type="inferred from homology"/>
<feature type="domain" description="AB hydrolase-1" evidence="6">
    <location>
        <begin position="92"/>
        <end position="278"/>
    </location>
</feature>
<feature type="compositionally biased region" description="Basic and acidic residues" evidence="4">
    <location>
        <begin position="493"/>
        <end position="506"/>
    </location>
</feature>
<evidence type="ECO:0000256" key="1">
    <source>
        <dbReference type="ARBA" id="ARBA00010088"/>
    </source>
</evidence>
<accession>A0A919SRQ0</accession>
<reference evidence="8" key="1">
    <citation type="submission" date="2021-03" db="EMBL/GenBank/DDBJ databases">
        <title>Whole genome shotgun sequence of Actinoplanes consettensis NBRC 14913.</title>
        <authorList>
            <person name="Komaki H."/>
            <person name="Tamura T."/>
        </authorList>
    </citation>
    <scope>NUCLEOTIDE SEQUENCE</scope>
    <source>
        <strain evidence="8">NBRC 14913</strain>
    </source>
</reference>
<dbReference type="InterPro" id="IPR051601">
    <property type="entry name" value="Serine_prot/Carboxylest_S33"/>
</dbReference>
<dbReference type="InterPro" id="IPR000073">
    <property type="entry name" value="AB_hydrolase_1"/>
</dbReference>
<feature type="region of interest" description="Disordered" evidence="4">
    <location>
        <begin position="488"/>
        <end position="515"/>
    </location>
</feature>
<dbReference type="Proteomes" id="UP000680865">
    <property type="component" value="Unassembled WGS sequence"/>
</dbReference>
<keyword evidence="3" id="KW-0378">Hydrolase</keyword>
<dbReference type="InterPro" id="IPR029058">
    <property type="entry name" value="AB_hydrolase_fold"/>
</dbReference>
<organism evidence="8 9">
    <name type="scientific">Winogradskya consettensis</name>
    <dbReference type="NCBI Taxonomy" id="113560"/>
    <lineage>
        <taxon>Bacteria</taxon>
        <taxon>Bacillati</taxon>
        <taxon>Actinomycetota</taxon>
        <taxon>Actinomycetes</taxon>
        <taxon>Micromonosporales</taxon>
        <taxon>Micromonosporaceae</taxon>
        <taxon>Winogradskya</taxon>
    </lineage>
</organism>
<evidence type="ECO:0000256" key="2">
    <source>
        <dbReference type="ARBA" id="ARBA00022729"/>
    </source>
</evidence>
<dbReference type="PANTHER" id="PTHR43248:SF29">
    <property type="entry name" value="TRIPEPTIDYL AMINOPEPTIDASE"/>
    <property type="match status" value="1"/>
</dbReference>
<keyword evidence="9" id="KW-1185">Reference proteome</keyword>
<feature type="domain" description="Peptidase S33 tripeptidyl aminopeptidase-like C-terminal" evidence="7">
    <location>
        <begin position="392"/>
        <end position="488"/>
    </location>
</feature>
<evidence type="ECO:0000313" key="8">
    <source>
        <dbReference type="EMBL" id="GIM77805.1"/>
    </source>
</evidence>
<dbReference type="RefSeq" id="WP_213000327.1">
    <property type="nucleotide sequence ID" value="NZ_BAAATW010000022.1"/>
</dbReference>
<dbReference type="PANTHER" id="PTHR43248">
    <property type="entry name" value="2-SUCCINYL-6-HYDROXY-2,4-CYCLOHEXADIENE-1-CARBOXYLATE SYNTHASE"/>
    <property type="match status" value="1"/>
</dbReference>
<name>A0A919SRQ0_9ACTN</name>
<dbReference type="GO" id="GO:0016787">
    <property type="term" value="F:hydrolase activity"/>
    <property type="evidence" value="ECO:0007669"/>
    <property type="project" value="UniProtKB-KW"/>
</dbReference>
<dbReference type="AlphaFoldDB" id="A0A919SRQ0"/>
<dbReference type="EMBL" id="BOQP01000032">
    <property type="protein sequence ID" value="GIM77805.1"/>
    <property type="molecule type" value="Genomic_DNA"/>
</dbReference>
<keyword evidence="2 5" id="KW-0732">Signal</keyword>
<evidence type="ECO:0000256" key="4">
    <source>
        <dbReference type="SAM" id="MobiDB-lite"/>
    </source>
</evidence>
<dbReference type="Gene3D" id="3.40.50.1820">
    <property type="entry name" value="alpha/beta hydrolase"/>
    <property type="match status" value="1"/>
</dbReference>
<dbReference type="Pfam" id="PF08386">
    <property type="entry name" value="Abhydrolase_4"/>
    <property type="match status" value="1"/>
</dbReference>